<name>A0AAW2IDI1_9NEOP</name>
<evidence type="ECO:0000313" key="2">
    <source>
        <dbReference type="EMBL" id="KAL0279883.1"/>
    </source>
</evidence>
<dbReference type="AlphaFoldDB" id="A0AAW2IDI1"/>
<dbReference type="EMBL" id="JARGDH010000001">
    <property type="protein sequence ID" value="KAL0279883.1"/>
    <property type="molecule type" value="Genomic_DNA"/>
</dbReference>
<feature type="region of interest" description="Disordered" evidence="1">
    <location>
        <begin position="44"/>
        <end position="63"/>
    </location>
</feature>
<evidence type="ECO:0000256" key="1">
    <source>
        <dbReference type="SAM" id="MobiDB-lite"/>
    </source>
</evidence>
<proteinExistence type="predicted"/>
<reference evidence="2" key="1">
    <citation type="journal article" date="2024" name="Gigascience">
        <title>Chromosome-level genome of the poultry shaft louse Menopon gallinae provides insight into the host-switching and adaptive evolution of parasitic lice.</title>
        <authorList>
            <person name="Xu Y."/>
            <person name="Ma L."/>
            <person name="Liu S."/>
            <person name="Liang Y."/>
            <person name="Liu Q."/>
            <person name="He Z."/>
            <person name="Tian L."/>
            <person name="Duan Y."/>
            <person name="Cai W."/>
            <person name="Li H."/>
            <person name="Song F."/>
        </authorList>
    </citation>
    <scope>NUCLEOTIDE SEQUENCE</scope>
    <source>
        <strain evidence="2">Cailab_2023a</strain>
    </source>
</reference>
<organism evidence="2">
    <name type="scientific">Menopon gallinae</name>
    <name type="common">poultry shaft louse</name>
    <dbReference type="NCBI Taxonomy" id="328185"/>
    <lineage>
        <taxon>Eukaryota</taxon>
        <taxon>Metazoa</taxon>
        <taxon>Ecdysozoa</taxon>
        <taxon>Arthropoda</taxon>
        <taxon>Hexapoda</taxon>
        <taxon>Insecta</taxon>
        <taxon>Pterygota</taxon>
        <taxon>Neoptera</taxon>
        <taxon>Paraneoptera</taxon>
        <taxon>Psocodea</taxon>
        <taxon>Troctomorpha</taxon>
        <taxon>Phthiraptera</taxon>
        <taxon>Amblycera</taxon>
        <taxon>Menoponidae</taxon>
        <taxon>Menopon</taxon>
    </lineage>
</organism>
<comment type="caution">
    <text evidence="2">The sequence shown here is derived from an EMBL/GenBank/DDBJ whole genome shotgun (WGS) entry which is preliminary data.</text>
</comment>
<feature type="region of interest" description="Disordered" evidence="1">
    <location>
        <begin position="1"/>
        <end position="38"/>
    </location>
</feature>
<gene>
    <name evidence="2" type="ORF">PYX00_001351</name>
</gene>
<feature type="compositionally biased region" description="Basic and acidic residues" evidence="1">
    <location>
        <begin position="52"/>
        <end position="63"/>
    </location>
</feature>
<sequence>MDEWGHQRQPDCAGLLLAKPPSPVVNKSPSSPCKECSQRNVLTGSQGVSYGSRDRKDGISEKLVEGPNAENEIHDRLREDVYLLLLEARIILQVNDENVKNAG</sequence>
<protein>
    <submittedName>
        <fullName evidence="2">Uncharacterized protein</fullName>
    </submittedName>
</protein>
<accession>A0AAW2IDI1</accession>